<dbReference type="Proteomes" id="UP000614996">
    <property type="component" value="Unassembled WGS sequence"/>
</dbReference>
<name>A0A8J4AHK9_9ACTN</name>
<proteinExistence type="predicted"/>
<dbReference type="AlphaFoldDB" id="A0A8J4AHK9"/>
<accession>A0A8J4AHK9</accession>
<evidence type="ECO:0000313" key="1">
    <source>
        <dbReference type="EMBL" id="GIL30735.1"/>
    </source>
</evidence>
<gene>
    <name evidence="1" type="ORF">NUM_59890</name>
</gene>
<protein>
    <submittedName>
        <fullName evidence="1">Uncharacterized protein</fullName>
    </submittedName>
</protein>
<keyword evidence="2" id="KW-1185">Reference proteome</keyword>
<dbReference type="EMBL" id="BOPO01000126">
    <property type="protein sequence ID" value="GIL30735.1"/>
    <property type="molecule type" value="Genomic_DNA"/>
</dbReference>
<sequence length="128" mass="13393">MSVSYDLAVWEGDQPADGDAAQAAFERLAEAYLEFDGQGHAPRDRIRTYVEALVARHGDLADTASAPWAVGDLITEVHGPIVCLPITSAHAVAISADAARLASEMSLGCFDLQQGRTRSGIGKAGPTG</sequence>
<comment type="caution">
    <text evidence="1">The sequence shown here is derived from an EMBL/GenBank/DDBJ whole genome shotgun (WGS) entry which is preliminary data.</text>
</comment>
<organism evidence="1 2">
    <name type="scientific">Actinocatenispora comari</name>
    <dbReference type="NCBI Taxonomy" id="2807577"/>
    <lineage>
        <taxon>Bacteria</taxon>
        <taxon>Bacillati</taxon>
        <taxon>Actinomycetota</taxon>
        <taxon>Actinomycetes</taxon>
        <taxon>Micromonosporales</taxon>
        <taxon>Micromonosporaceae</taxon>
        <taxon>Actinocatenispora</taxon>
    </lineage>
</organism>
<reference evidence="2" key="1">
    <citation type="journal article" date="2021" name="Int. J. Syst. Evol. Microbiol.">
        <title>Actinocatenispora comari sp. nov., an endophytic actinomycete isolated from aerial parts of Comarum salesowianum.</title>
        <authorList>
            <person name="Oyunbileg N."/>
            <person name="Iizaka Y."/>
            <person name="Hamada M."/>
            <person name="Davaapurev B.O."/>
            <person name="Fukumoto A."/>
            <person name="Tsetseg B."/>
            <person name="Kato F."/>
            <person name="Tamura T."/>
            <person name="Batkhuu J."/>
            <person name="Anzai Y."/>
        </authorList>
    </citation>
    <scope>NUCLEOTIDE SEQUENCE [LARGE SCALE GENOMIC DNA]</scope>
    <source>
        <strain evidence="2">NUM-2625</strain>
    </source>
</reference>
<evidence type="ECO:0000313" key="2">
    <source>
        <dbReference type="Proteomes" id="UP000614996"/>
    </source>
</evidence>